<reference evidence="2" key="1">
    <citation type="submission" date="2020-11" db="EMBL/GenBank/DDBJ databases">
        <authorList>
            <person name="Whiteford S."/>
        </authorList>
    </citation>
    <scope>NUCLEOTIDE SEQUENCE</scope>
</reference>
<sequence>MKLTKMNARWQRRWFVLYDDGELTYSLDEHRNTIKTDATQPRRPRRDSPCTKPSAQKVLSGVAARSTLRVRSLTAGPTLQADGCTVMKTEIF</sequence>
<dbReference type="EMBL" id="CAJHNJ030000016">
    <property type="protein sequence ID" value="CAG9114984.1"/>
    <property type="molecule type" value="Genomic_DNA"/>
</dbReference>
<dbReference type="Gene3D" id="2.30.29.30">
    <property type="entry name" value="Pleckstrin-homology domain (PH domain)/Phosphotyrosine-binding domain (PTB)"/>
    <property type="match status" value="1"/>
</dbReference>
<evidence type="ECO:0000313" key="3">
    <source>
        <dbReference type="Proteomes" id="UP000653454"/>
    </source>
</evidence>
<accession>A0A8S4EG99</accession>
<protein>
    <submittedName>
        <fullName evidence="2">(diamondback moth) hypothetical protein</fullName>
    </submittedName>
</protein>
<dbReference type="SUPFAM" id="SSF50729">
    <property type="entry name" value="PH domain-like"/>
    <property type="match status" value="1"/>
</dbReference>
<feature type="region of interest" description="Disordered" evidence="1">
    <location>
        <begin position="34"/>
        <end position="58"/>
    </location>
</feature>
<evidence type="ECO:0000313" key="2">
    <source>
        <dbReference type="EMBL" id="CAG9114984.1"/>
    </source>
</evidence>
<gene>
    <name evidence="2" type="ORF">PLXY2_LOCUS5467</name>
</gene>
<dbReference type="AlphaFoldDB" id="A0A8S4EG99"/>
<evidence type="ECO:0000256" key="1">
    <source>
        <dbReference type="SAM" id="MobiDB-lite"/>
    </source>
</evidence>
<dbReference type="InterPro" id="IPR011993">
    <property type="entry name" value="PH-like_dom_sf"/>
</dbReference>
<dbReference type="Proteomes" id="UP000653454">
    <property type="component" value="Unassembled WGS sequence"/>
</dbReference>
<comment type="caution">
    <text evidence="2">The sequence shown here is derived from an EMBL/GenBank/DDBJ whole genome shotgun (WGS) entry which is preliminary data.</text>
</comment>
<keyword evidence="3" id="KW-1185">Reference proteome</keyword>
<proteinExistence type="predicted"/>
<organism evidence="2 3">
    <name type="scientific">Plutella xylostella</name>
    <name type="common">Diamondback moth</name>
    <name type="synonym">Plutella maculipennis</name>
    <dbReference type="NCBI Taxonomy" id="51655"/>
    <lineage>
        <taxon>Eukaryota</taxon>
        <taxon>Metazoa</taxon>
        <taxon>Ecdysozoa</taxon>
        <taxon>Arthropoda</taxon>
        <taxon>Hexapoda</taxon>
        <taxon>Insecta</taxon>
        <taxon>Pterygota</taxon>
        <taxon>Neoptera</taxon>
        <taxon>Endopterygota</taxon>
        <taxon>Lepidoptera</taxon>
        <taxon>Glossata</taxon>
        <taxon>Ditrysia</taxon>
        <taxon>Yponomeutoidea</taxon>
        <taxon>Plutellidae</taxon>
        <taxon>Plutella</taxon>
    </lineage>
</organism>
<name>A0A8S4EG99_PLUXY</name>